<protein>
    <recommendedName>
        <fullName evidence="9">Serine-threonine/tyrosine-protein kinase catalytic domain-containing protein</fullName>
    </recommendedName>
</protein>
<evidence type="ECO:0000313" key="7">
    <source>
        <dbReference type="EMBL" id="KAE9451482.1"/>
    </source>
</evidence>
<comment type="subcellular location">
    <subcellularLocation>
        <location evidence="1">Membrane</location>
    </subcellularLocation>
</comment>
<keyword evidence="8" id="KW-1185">Reference proteome</keyword>
<dbReference type="AlphaFoldDB" id="A0A6A4L1W4"/>
<evidence type="ECO:0000256" key="6">
    <source>
        <dbReference type="ARBA" id="ARBA00023136"/>
    </source>
</evidence>
<evidence type="ECO:0000256" key="5">
    <source>
        <dbReference type="ARBA" id="ARBA00022989"/>
    </source>
</evidence>
<dbReference type="OrthoDB" id="1103805at2759"/>
<gene>
    <name evidence="7" type="ORF">C3L33_16617</name>
</gene>
<evidence type="ECO:0000256" key="3">
    <source>
        <dbReference type="ARBA" id="ARBA00022692"/>
    </source>
</evidence>
<comment type="caution">
    <text evidence="7">The sequence shown here is derived from an EMBL/GenBank/DDBJ whole genome shotgun (WGS) entry which is preliminary data.</text>
</comment>
<organism evidence="7 8">
    <name type="scientific">Rhododendron williamsianum</name>
    <dbReference type="NCBI Taxonomy" id="262921"/>
    <lineage>
        <taxon>Eukaryota</taxon>
        <taxon>Viridiplantae</taxon>
        <taxon>Streptophyta</taxon>
        <taxon>Embryophyta</taxon>
        <taxon>Tracheophyta</taxon>
        <taxon>Spermatophyta</taxon>
        <taxon>Magnoliopsida</taxon>
        <taxon>eudicotyledons</taxon>
        <taxon>Gunneridae</taxon>
        <taxon>Pentapetalae</taxon>
        <taxon>asterids</taxon>
        <taxon>Ericales</taxon>
        <taxon>Ericaceae</taxon>
        <taxon>Ericoideae</taxon>
        <taxon>Rhodoreae</taxon>
        <taxon>Rhododendron</taxon>
    </lineage>
</organism>
<sequence>MITVGGNQLWGPIPASLSNASRMVNLGLSENNLSGGVPFDLGRKMKDLWKLNLGENNLGLGDASDLRFIDSLTNCSKLEQFGFNENGFGGVLPTSIANLSSHLNLLVAGRNRLLALPERVMEIVDLHMLLEEPVEAENDAQKERVRRDKIRECLVSLLRIGIACSAESPSERMNIKDVIIGLMTIKEVFLGVGIHGRRQMRMRLTGEGTS</sequence>
<dbReference type="GO" id="GO:0016020">
    <property type="term" value="C:membrane"/>
    <property type="evidence" value="ECO:0007669"/>
    <property type="project" value="UniProtKB-SubCell"/>
</dbReference>
<keyword evidence="4" id="KW-0677">Repeat</keyword>
<feature type="non-terminal residue" evidence="7">
    <location>
        <position position="1"/>
    </location>
</feature>
<evidence type="ECO:0000256" key="2">
    <source>
        <dbReference type="ARBA" id="ARBA00022614"/>
    </source>
</evidence>
<dbReference type="EMBL" id="QEFC01002710">
    <property type="protein sequence ID" value="KAE9451482.1"/>
    <property type="molecule type" value="Genomic_DNA"/>
</dbReference>
<evidence type="ECO:0000256" key="4">
    <source>
        <dbReference type="ARBA" id="ARBA00022737"/>
    </source>
</evidence>
<evidence type="ECO:0008006" key="9">
    <source>
        <dbReference type="Google" id="ProtNLM"/>
    </source>
</evidence>
<dbReference type="Gene3D" id="3.80.10.10">
    <property type="entry name" value="Ribonuclease Inhibitor"/>
    <property type="match status" value="1"/>
</dbReference>
<keyword evidence="2" id="KW-0433">Leucine-rich repeat</keyword>
<keyword evidence="5" id="KW-1133">Transmembrane helix</keyword>
<proteinExistence type="predicted"/>
<dbReference type="PANTHER" id="PTHR27008">
    <property type="entry name" value="OS04G0122200 PROTEIN"/>
    <property type="match status" value="1"/>
</dbReference>
<dbReference type="InterPro" id="IPR051809">
    <property type="entry name" value="Plant_receptor-like_S/T_kinase"/>
</dbReference>
<accession>A0A6A4L1W4</accession>
<dbReference type="PANTHER" id="PTHR27008:SF499">
    <property type="entry name" value="OS06G0581500 PROTEIN"/>
    <property type="match status" value="1"/>
</dbReference>
<keyword evidence="6" id="KW-0472">Membrane</keyword>
<dbReference type="Proteomes" id="UP000428333">
    <property type="component" value="Linkage Group LG10"/>
</dbReference>
<evidence type="ECO:0000256" key="1">
    <source>
        <dbReference type="ARBA" id="ARBA00004370"/>
    </source>
</evidence>
<name>A0A6A4L1W4_9ERIC</name>
<dbReference type="InterPro" id="IPR032675">
    <property type="entry name" value="LRR_dom_sf"/>
</dbReference>
<evidence type="ECO:0000313" key="8">
    <source>
        <dbReference type="Proteomes" id="UP000428333"/>
    </source>
</evidence>
<dbReference type="SUPFAM" id="SSF52058">
    <property type="entry name" value="L domain-like"/>
    <property type="match status" value="1"/>
</dbReference>
<keyword evidence="3" id="KW-0812">Transmembrane</keyword>
<reference evidence="7 8" key="1">
    <citation type="journal article" date="2019" name="Genome Biol. Evol.">
        <title>The Rhododendron genome and chromosomal organization provide insight into shared whole-genome duplications across the heath family (Ericaceae).</title>
        <authorList>
            <person name="Soza V.L."/>
            <person name="Lindsley D."/>
            <person name="Waalkes A."/>
            <person name="Ramage E."/>
            <person name="Patwardhan R.P."/>
            <person name="Burton J.N."/>
            <person name="Adey A."/>
            <person name="Kumar A."/>
            <person name="Qiu R."/>
            <person name="Shendure J."/>
            <person name="Hall B."/>
        </authorList>
    </citation>
    <scope>NUCLEOTIDE SEQUENCE [LARGE SCALE GENOMIC DNA]</scope>
    <source>
        <strain evidence="7">RSF 1966-606</strain>
    </source>
</reference>